<feature type="signal peptide" evidence="1">
    <location>
        <begin position="1"/>
        <end position="20"/>
    </location>
</feature>
<dbReference type="RefSeq" id="WP_343164197.1">
    <property type="nucleotide sequence ID" value="NZ_JBHRSV010000019.1"/>
</dbReference>
<dbReference type="Proteomes" id="UP001595379">
    <property type="component" value="Unassembled WGS sequence"/>
</dbReference>
<evidence type="ECO:0000256" key="1">
    <source>
        <dbReference type="SAM" id="SignalP"/>
    </source>
</evidence>
<name>A0ABV6ZYF1_9PROT</name>
<evidence type="ECO:0000313" key="2">
    <source>
        <dbReference type="EMBL" id="MFC2926404.1"/>
    </source>
</evidence>
<keyword evidence="3" id="KW-1185">Reference proteome</keyword>
<feature type="chain" id="PRO_5045376609" description="Tetratricopeptide repeat protein" evidence="1">
    <location>
        <begin position="21"/>
        <end position="523"/>
    </location>
</feature>
<gene>
    <name evidence="2" type="ORF">ACFOOR_09845</name>
</gene>
<dbReference type="EMBL" id="JBHRSV010000019">
    <property type="protein sequence ID" value="MFC2926404.1"/>
    <property type="molecule type" value="Genomic_DNA"/>
</dbReference>
<evidence type="ECO:0000313" key="3">
    <source>
        <dbReference type="Proteomes" id="UP001595379"/>
    </source>
</evidence>
<proteinExistence type="predicted"/>
<organism evidence="2 3">
    <name type="scientific">Hyphobacterium vulgare</name>
    <dbReference type="NCBI Taxonomy" id="1736751"/>
    <lineage>
        <taxon>Bacteria</taxon>
        <taxon>Pseudomonadati</taxon>
        <taxon>Pseudomonadota</taxon>
        <taxon>Alphaproteobacteria</taxon>
        <taxon>Maricaulales</taxon>
        <taxon>Maricaulaceae</taxon>
        <taxon>Hyphobacterium</taxon>
    </lineage>
</organism>
<sequence length="523" mass="56592">MRAILIPLAALALALPPAAAQEAEVTDQPERVLATELQTRAEAAGEVHALFTAVRNDRSVLVEDAAAEAEEYSPPEFLVDMVSDTDAVLLLLAMTSLSLFETDASDYAQPLIDEAMAAAGDTRSTSVALAQVMFAASLAELGRDAEARTVLGPTRDFLLVPPQDVDQGEIARVWGFAGFAWLETGDISLAREAFARSRFSAPDDTYSLWVQMGWVSEMARAGYRSEAYQMLQSLLSSLDGNSAAMFDLMGPRMLPYVLIRTGDPQAEAIAGEIMATHLDLTEQAQLEVGVANAALEEGNRPQAARYLHIALGHALSQDPPYESREVLREARRVAALLGDCALSGQIGELERIAAEIRRLRFGDTPDSMAFVPGIGSADPTAALECGAAGEAVRLVMTQEADRQAQINQMFAEYDIANGADYSLTYDMTRSELVLLHDRASSDTKRDRLAEAVHRLMPADAMDFDGPLSDADVRFSRIWAEGAVNSGHRQDAEALLLTVYNALPEDPVERISLLILLLPALPED</sequence>
<comment type="caution">
    <text evidence="2">The sequence shown here is derived from an EMBL/GenBank/DDBJ whole genome shotgun (WGS) entry which is preliminary data.</text>
</comment>
<protein>
    <recommendedName>
        <fullName evidence="4">Tetratricopeptide repeat protein</fullName>
    </recommendedName>
</protein>
<keyword evidence="1" id="KW-0732">Signal</keyword>
<accession>A0ABV6ZYF1</accession>
<reference evidence="3" key="1">
    <citation type="journal article" date="2019" name="Int. J. Syst. Evol. Microbiol.">
        <title>The Global Catalogue of Microorganisms (GCM) 10K type strain sequencing project: providing services to taxonomists for standard genome sequencing and annotation.</title>
        <authorList>
            <consortium name="The Broad Institute Genomics Platform"/>
            <consortium name="The Broad Institute Genome Sequencing Center for Infectious Disease"/>
            <person name="Wu L."/>
            <person name="Ma J."/>
        </authorList>
    </citation>
    <scope>NUCLEOTIDE SEQUENCE [LARGE SCALE GENOMIC DNA]</scope>
    <source>
        <strain evidence="3">KCTC 52487</strain>
    </source>
</reference>
<evidence type="ECO:0008006" key="4">
    <source>
        <dbReference type="Google" id="ProtNLM"/>
    </source>
</evidence>